<dbReference type="InterPro" id="IPR036390">
    <property type="entry name" value="WH_DNA-bd_sf"/>
</dbReference>
<evidence type="ECO:0000313" key="1">
    <source>
        <dbReference type="EMBL" id="HHM44055.1"/>
    </source>
</evidence>
<sequence length="246" mass="27803">MNARESILAQLAARPMTAPGLAERLSIPRQVVHYHLRKLLHERAVVVKDVVRRSNGVMTKLYSLHPGLKLVAVASSAKVQKTLLWLEDYYTELVRRISRQFEDIKQARLEFILFMYHVMRACSELVGIDQHSLLRDYGGRFAGDVVGRAVRRDGGRLSGAEMFRKALKVFDEIADVGPSMFDGRMVHFRTFLGSSVYDSRLDAFIQSVLARVAVVCLGARTVVEKFPSAKSSTYSYIIRRTGVKQL</sequence>
<dbReference type="Gene3D" id="1.10.10.10">
    <property type="entry name" value="Winged helix-like DNA-binding domain superfamily/Winged helix DNA-binding domain"/>
    <property type="match status" value="1"/>
</dbReference>
<proteinExistence type="predicted"/>
<dbReference type="InterPro" id="IPR011991">
    <property type="entry name" value="ArsR-like_HTH"/>
</dbReference>
<accession>A0A7J3VSJ0</accession>
<dbReference type="InterPro" id="IPR036388">
    <property type="entry name" value="WH-like_DNA-bd_sf"/>
</dbReference>
<protein>
    <submittedName>
        <fullName evidence="1">ArsR family transcriptional regulator</fullName>
    </submittedName>
</protein>
<dbReference type="CDD" id="cd00090">
    <property type="entry name" value="HTH_ARSR"/>
    <property type="match status" value="1"/>
</dbReference>
<organism evidence="1">
    <name type="scientific">Caldiarchaeum subterraneum</name>
    <dbReference type="NCBI Taxonomy" id="311458"/>
    <lineage>
        <taxon>Archaea</taxon>
        <taxon>Nitrososphaerota</taxon>
        <taxon>Candidatus Caldarchaeales</taxon>
        <taxon>Candidatus Caldarchaeaceae</taxon>
        <taxon>Candidatus Caldarchaeum</taxon>
    </lineage>
</organism>
<dbReference type="AlphaFoldDB" id="A0A7J3VSJ0"/>
<reference evidence="1" key="1">
    <citation type="journal article" date="2020" name="mSystems">
        <title>Genome- and Community-Level Interaction Insights into Carbon Utilization and Element Cycling Functions of Hydrothermarchaeota in Hydrothermal Sediment.</title>
        <authorList>
            <person name="Zhou Z."/>
            <person name="Liu Y."/>
            <person name="Xu W."/>
            <person name="Pan J."/>
            <person name="Luo Z.H."/>
            <person name="Li M."/>
        </authorList>
    </citation>
    <scope>NUCLEOTIDE SEQUENCE [LARGE SCALE GENOMIC DNA]</scope>
    <source>
        <strain evidence="1">SpSt-1074</strain>
    </source>
</reference>
<comment type="caution">
    <text evidence="1">The sequence shown here is derived from an EMBL/GenBank/DDBJ whole genome shotgun (WGS) entry which is preliminary data.</text>
</comment>
<name>A0A7J3VSJ0_CALS0</name>
<dbReference type="EMBL" id="DRXH01000067">
    <property type="protein sequence ID" value="HHM44055.1"/>
    <property type="molecule type" value="Genomic_DNA"/>
</dbReference>
<dbReference type="SUPFAM" id="SSF46785">
    <property type="entry name" value="Winged helix' DNA-binding domain"/>
    <property type="match status" value="1"/>
</dbReference>
<gene>
    <name evidence="1" type="ORF">ENM31_01985</name>
</gene>
<dbReference type="Pfam" id="PF12840">
    <property type="entry name" value="HTH_20"/>
    <property type="match status" value="1"/>
</dbReference>